<dbReference type="SUPFAM" id="SSF52540">
    <property type="entry name" value="P-loop containing nucleoside triphosphate hydrolases"/>
    <property type="match status" value="1"/>
</dbReference>
<gene>
    <name evidence="3" type="ORF">GCM10011376_37640</name>
</gene>
<dbReference type="Pfam" id="PF08378">
    <property type="entry name" value="NERD"/>
    <property type="match status" value="1"/>
</dbReference>
<evidence type="ECO:0000256" key="1">
    <source>
        <dbReference type="SAM" id="MobiDB-lite"/>
    </source>
</evidence>
<comment type="caution">
    <text evidence="3">The sequence shown here is derived from an EMBL/GenBank/DDBJ whole genome shotgun (WGS) entry which is preliminary data.</text>
</comment>
<protein>
    <recommendedName>
        <fullName evidence="2">NERD domain-containing protein</fullName>
    </recommendedName>
</protein>
<organism evidence="3 4">
    <name type="scientific">Nocardioides flavus</name>
    <name type="common">ex Wang et al. 2016</name>
    <dbReference type="NCBI Taxonomy" id="2058780"/>
    <lineage>
        <taxon>Bacteria</taxon>
        <taxon>Bacillati</taxon>
        <taxon>Actinomycetota</taxon>
        <taxon>Actinomycetes</taxon>
        <taxon>Propionibacteriales</taxon>
        <taxon>Nocardioidaceae</taxon>
        <taxon>Nocardioides</taxon>
    </lineage>
</organism>
<evidence type="ECO:0000313" key="3">
    <source>
        <dbReference type="EMBL" id="GHE19154.1"/>
    </source>
</evidence>
<accession>A0ABQ3HSN0</accession>
<dbReference type="InterPro" id="IPR027417">
    <property type="entry name" value="P-loop_NTPase"/>
</dbReference>
<dbReference type="EMBL" id="BNAD01000018">
    <property type="protein sequence ID" value="GHE19154.1"/>
    <property type="molecule type" value="Genomic_DNA"/>
</dbReference>
<name>A0ABQ3HSN0_9ACTN</name>
<reference evidence="4" key="1">
    <citation type="journal article" date="2019" name="Int. J. Syst. Evol. Microbiol.">
        <title>The Global Catalogue of Microorganisms (GCM) 10K type strain sequencing project: providing services to taxonomists for standard genome sequencing and annotation.</title>
        <authorList>
            <consortium name="The Broad Institute Genomics Platform"/>
            <consortium name="The Broad Institute Genome Sequencing Center for Infectious Disease"/>
            <person name="Wu L."/>
            <person name="Ma J."/>
        </authorList>
    </citation>
    <scope>NUCLEOTIDE SEQUENCE [LARGE SCALE GENOMIC DNA]</scope>
    <source>
        <strain evidence="4">CGMCC 1.12791</strain>
    </source>
</reference>
<evidence type="ECO:0000259" key="2">
    <source>
        <dbReference type="Pfam" id="PF08378"/>
    </source>
</evidence>
<proteinExistence type="predicted"/>
<keyword evidence="4" id="KW-1185">Reference proteome</keyword>
<dbReference type="Gene3D" id="3.40.50.300">
    <property type="entry name" value="P-loop containing nucleotide triphosphate hydrolases"/>
    <property type="match status" value="2"/>
</dbReference>
<dbReference type="Proteomes" id="UP000597341">
    <property type="component" value="Unassembled WGS sequence"/>
</dbReference>
<evidence type="ECO:0000313" key="4">
    <source>
        <dbReference type="Proteomes" id="UP000597341"/>
    </source>
</evidence>
<dbReference type="RefSeq" id="WP_191281034.1">
    <property type="nucleotide sequence ID" value="NZ_BNAD01000018.1"/>
</dbReference>
<sequence length="605" mass="65957">MPARLHTTLPEAKGHAAERAFLERLVELGDARTHVWGNVDYLQGVGDLDAILLQPDIGIFTIEVKGISLDLIETYGLKHCVITGRSGPHPVDQIGLATMDLRNYLGRFPGSRAPFFLMTAAFPRITRQAFVARFNDPQVVLHAESLIFAEDLESSTKLWRRLLAIREVPAKGRSAKDPIPTADQIARFTDLIKPGPLPAPSQADQERGGVLRRQLGAPSPISQKYLQPGNRPPTIFRGAPGTGKTVRLQEIAVSHARAGRAVLFTCFNRVLASTLRGIMASQNLGDEVINRIVITHVDELRKQLADDLETFGGTFCTVCVDEGQDMADDAFEFLSHLAAPTAEWFLADGPGQELYGSPNKTGEPSAFLAQARADGVVETLRRNFRNSSAGYLVAQAVFEKSPDLGAIPEWVNKHPIRVGAEDQSEMLDLEGTQMTPGGELPEVIRVSLPQGSDWRQAKLHAYVAVFNSILEKLASEGKRRDLAILCARGDGKSFEAKWARDALAMLGVPVHDQIDGEARDAAVPEGHVRLATIHSSRGIEASRVVILDFANGVSSAEAHTRNSRIMSHIALSRGQLGTTIVAVEDSANPHLTFIEELIKAYKAEE</sequence>
<feature type="domain" description="NERD" evidence="2">
    <location>
        <begin position="13"/>
        <end position="105"/>
    </location>
</feature>
<dbReference type="InterPro" id="IPR011528">
    <property type="entry name" value="NERD"/>
</dbReference>
<feature type="region of interest" description="Disordered" evidence="1">
    <location>
        <begin position="220"/>
        <end position="240"/>
    </location>
</feature>